<name>A0AAQ1UKZ1_9BACT</name>
<comment type="caution">
    <text evidence="2">The sequence shown here is derived from an EMBL/GenBank/DDBJ whole genome shotgun (WGS) entry which is preliminary data.</text>
</comment>
<dbReference type="Proteomes" id="UP000255283">
    <property type="component" value="Unassembled WGS sequence"/>
</dbReference>
<dbReference type="AlphaFoldDB" id="A0AAQ1UKZ1"/>
<feature type="transmembrane region" description="Helical" evidence="1">
    <location>
        <begin position="6"/>
        <end position="24"/>
    </location>
</feature>
<keyword evidence="1" id="KW-0812">Transmembrane</keyword>
<evidence type="ECO:0000313" key="3">
    <source>
        <dbReference type="Proteomes" id="UP000255283"/>
    </source>
</evidence>
<accession>A0AAQ1UKZ1</accession>
<protein>
    <submittedName>
        <fullName evidence="2">Uncharacterized protein</fullName>
    </submittedName>
</protein>
<evidence type="ECO:0000256" key="1">
    <source>
        <dbReference type="SAM" id="Phobius"/>
    </source>
</evidence>
<sequence length="29" mass="3159">MDQETIIMLAWVAVATLLSVVALVNTKID</sequence>
<keyword evidence="1" id="KW-1133">Transmembrane helix</keyword>
<evidence type="ECO:0000313" key="2">
    <source>
        <dbReference type="EMBL" id="SUB80171.1"/>
    </source>
</evidence>
<reference evidence="2 3" key="1">
    <citation type="submission" date="2018-06" db="EMBL/GenBank/DDBJ databases">
        <authorList>
            <consortium name="Pathogen Informatics"/>
            <person name="Doyle S."/>
        </authorList>
    </citation>
    <scope>NUCLEOTIDE SEQUENCE [LARGE SCALE GENOMIC DNA]</scope>
    <source>
        <strain evidence="2 3">NCTC13063</strain>
    </source>
</reference>
<gene>
    <name evidence="2" type="ORF">NCTC13063_01454</name>
</gene>
<organism evidence="2 3">
    <name type="scientific">Segatella buccae</name>
    <dbReference type="NCBI Taxonomy" id="28126"/>
    <lineage>
        <taxon>Bacteria</taxon>
        <taxon>Pseudomonadati</taxon>
        <taxon>Bacteroidota</taxon>
        <taxon>Bacteroidia</taxon>
        <taxon>Bacteroidales</taxon>
        <taxon>Prevotellaceae</taxon>
        <taxon>Segatella</taxon>
    </lineage>
</organism>
<keyword evidence="1" id="KW-0472">Membrane</keyword>
<dbReference type="EMBL" id="UGTJ01000001">
    <property type="protein sequence ID" value="SUB80171.1"/>
    <property type="molecule type" value="Genomic_DNA"/>
</dbReference>
<proteinExistence type="predicted"/>